<name>A0A157QMA1_9BORD</name>
<evidence type="ECO:0000256" key="1">
    <source>
        <dbReference type="SAM" id="Phobius"/>
    </source>
</evidence>
<feature type="transmembrane region" description="Helical" evidence="1">
    <location>
        <begin position="314"/>
        <end position="333"/>
    </location>
</feature>
<evidence type="ECO:0008006" key="4">
    <source>
        <dbReference type="Google" id="ProtNLM"/>
    </source>
</evidence>
<feature type="transmembrane region" description="Helical" evidence="1">
    <location>
        <begin position="287"/>
        <end position="308"/>
    </location>
</feature>
<evidence type="ECO:0000313" key="3">
    <source>
        <dbReference type="Proteomes" id="UP000077037"/>
    </source>
</evidence>
<feature type="transmembrane region" description="Helical" evidence="1">
    <location>
        <begin position="137"/>
        <end position="161"/>
    </location>
</feature>
<feature type="transmembrane region" description="Helical" evidence="1">
    <location>
        <begin position="38"/>
        <end position="58"/>
    </location>
</feature>
<feature type="transmembrane region" description="Helical" evidence="1">
    <location>
        <begin position="254"/>
        <end position="275"/>
    </location>
</feature>
<organism evidence="2 3">
    <name type="scientific">Bordetella ansorpii</name>
    <dbReference type="NCBI Taxonomy" id="288768"/>
    <lineage>
        <taxon>Bacteria</taxon>
        <taxon>Pseudomonadati</taxon>
        <taxon>Pseudomonadota</taxon>
        <taxon>Betaproteobacteria</taxon>
        <taxon>Burkholderiales</taxon>
        <taxon>Alcaligenaceae</taxon>
        <taxon>Bordetella</taxon>
    </lineage>
</organism>
<keyword evidence="1" id="KW-1133">Transmembrane helix</keyword>
<feature type="transmembrane region" description="Helical" evidence="1">
    <location>
        <begin position="345"/>
        <end position="367"/>
    </location>
</feature>
<evidence type="ECO:0000313" key="2">
    <source>
        <dbReference type="EMBL" id="SAI47033.1"/>
    </source>
</evidence>
<keyword evidence="1" id="KW-0812">Transmembrane</keyword>
<dbReference type="EMBL" id="FKBS01000025">
    <property type="protein sequence ID" value="SAI47033.1"/>
    <property type="molecule type" value="Genomic_DNA"/>
</dbReference>
<dbReference type="AlphaFoldDB" id="A0A157QMA1"/>
<reference evidence="2 3" key="1">
    <citation type="submission" date="2016-03" db="EMBL/GenBank/DDBJ databases">
        <authorList>
            <consortium name="Pathogen Informatics"/>
        </authorList>
    </citation>
    <scope>NUCLEOTIDE SEQUENCE [LARGE SCALE GENOMIC DNA]</scope>
    <source>
        <strain evidence="2 3">NCTC13364</strain>
    </source>
</reference>
<keyword evidence="1" id="KW-0472">Membrane</keyword>
<dbReference type="Gene3D" id="1.20.1250.20">
    <property type="entry name" value="MFS general substrate transporter like domains"/>
    <property type="match status" value="1"/>
</dbReference>
<feature type="transmembrane region" description="Helical" evidence="1">
    <location>
        <begin position="70"/>
        <end position="90"/>
    </location>
</feature>
<protein>
    <recommendedName>
        <fullName evidence="4">Major Facilitator Superfamily</fullName>
    </recommendedName>
</protein>
<dbReference type="RefSeq" id="WP_066416945.1">
    <property type="nucleotide sequence ID" value="NZ_FKBS01000025.1"/>
</dbReference>
<feature type="transmembrane region" description="Helical" evidence="1">
    <location>
        <begin position="221"/>
        <end position="242"/>
    </location>
</feature>
<proteinExistence type="predicted"/>
<dbReference type="Proteomes" id="UP000077037">
    <property type="component" value="Unassembled WGS sequence"/>
</dbReference>
<feature type="transmembrane region" description="Helical" evidence="1">
    <location>
        <begin position="167"/>
        <end position="189"/>
    </location>
</feature>
<dbReference type="InterPro" id="IPR036259">
    <property type="entry name" value="MFS_trans_sf"/>
</dbReference>
<gene>
    <name evidence="2" type="ORF">SAMEA1982600_03756</name>
</gene>
<feature type="transmembrane region" description="Helical" evidence="1">
    <location>
        <begin position="373"/>
        <end position="392"/>
    </location>
</feature>
<feature type="transmembrane region" description="Helical" evidence="1">
    <location>
        <begin position="96"/>
        <end position="116"/>
    </location>
</feature>
<dbReference type="SUPFAM" id="SSF103473">
    <property type="entry name" value="MFS general substrate transporter"/>
    <property type="match status" value="1"/>
</dbReference>
<sequence length="403" mass="43808">MNIRYLFLGVLFVNGAGSSILAVGYPYGLLAGEASMSRYYLTMGVVFLFISLGTLFWGRHIDRSENIWQMRMRILALELACSLALLLLVLSGWDLSALQLLCLIAVLEFLFAYEIPWSRVAWHELNSWSHARGAPKIDHAFAIVATTSLISAIGPGVGAFLGMEHGLAVLAAIKTASLVPYSVVCWRLMRVQMPRVQSAGGATRPRNASLSAVFDLPSYRVLAATIATTLVASAFLMVALPVEVNRSLLGMNPIWVIAFYLLSAVIPIWVAHALGRMGHRGPVSAQPASTLLGLLVLGCLFFTADSFYAKCLAYVLYNVAIVFFNMMVTDVIYQKGLERHQGRLFALVQVVSGFAYPVAAAIAAAPLSWQGQLPLVSFVAMSLMALTLCWLFQINKVVAAARG</sequence>
<accession>A0A157QMA1</accession>